<dbReference type="InterPro" id="IPR010559">
    <property type="entry name" value="Sig_transdc_His_kin_internal"/>
</dbReference>
<keyword evidence="4" id="KW-0808">Transferase</keyword>
<dbReference type="AlphaFoldDB" id="A0A6J4JS06"/>
<dbReference type="Gene3D" id="3.30.565.10">
    <property type="entry name" value="Histidine kinase-like ATPase, C-terminal domain"/>
    <property type="match status" value="1"/>
</dbReference>
<dbReference type="GO" id="GO:0016020">
    <property type="term" value="C:membrane"/>
    <property type="evidence" value="ECO:0007669"/>
    <property type="project" value="InterPro"/>
</dbReference>
<feature type="transmembrane region" description="Helical" evidence="2">
    <location>
        <begin position="50"/>
        <end position="74"/>
    </location>
</feature>
<feature type="transmembrane region" description="Helical" evidence="2">
    <location>
        <begin position="20"/>
        <end position="38"/>
    </location>
</feature>
<protein>
    <submittedName>
        <fullName evidence="4">Signal transduction histidine kinase</fullName>
    </submittedName>
</protein>
<evidence type="ECO:0000256" key="1">
    <source>
        <dbReference type="SAM" id="Coils"/>
    </source>
</evidence>
<gene>
    <name evidence="4" type="ORF">AVDCRST_MAG56-4239</name>
</gene>
<keyword evidence="2" id="KW-0472">Membrane</keyword>
<dbReference type="PANTHER" id="PTHR34220">
    <property type="entry name" value="SENSOR HISTIDINE KINASE YPDA"/>
    <property type="match status" value="1"/>
</dbReference>
<sequence length="394" mass="46197">MLMMIKSLLELNQKRYKGWFRVWVHLLFWLFIFLYEAVQTSFAIKEIGFLFIGITLREVMTMMVIHYAFAYYVVPKLLLKGRWFYFLICAAAAYVFAVASFYYALYYLRLHGLTPVYVKPFSDIYLQYGFWATVADPIRMYNTILFYTTLFFTLLIKTTKSFFESSAQKINLEKEKLKLEKENMRLELNLLKSQINPHFFFNTLNNIYSLVEDKDELAASIILRLSDLMRYSLYESTHDTIPLSHELNFIQNYVELERIRHKEYVSITLRTGEIPRNLAIPPLILVTFVENAFKHGVKTTIEASWVNIDVQVNSNELAFFIQNSKPHKLSRDAFHGGIGLVNVHRRLDLLYPGRYQLLVKNEPATYTVDLKIKLHDNVPELRHSGRRAVGAGTD</sequence>
<keyword evidence="4" id="KW-0418">Kinase</keyword>
<feature type="domain" description="Signal transduction histidine kinase internal region" evidence="3">
    <location>
        <begin position="187"/>
        <end position="263"/>
    </location>
</feature>
<feature type="transmembrane region" description="Helical" evidence="2">
    <location>
        <begin position="138"/>
        <end position="156"/>
    </location>
</feature>
<organism evidence="4">
    <name type="scientific">uncultured Cytophagales bacterium</name>
    <dbReference type="NCBI Taxonomy" id="158755"/>
    <lineage>
        <taxon>Bacteria</taxon>
        <taxon>Pseudomonadati</taxon>
        <taxon>Bacteroidota</taxon>
        <taxon>Sphingobacteriia</taxon>
        <taxon>Sphingobacteriales</taxon>
        <taxon>environmental samples</taxon>
    </lineage>
</organism>
<dbReference type="EMBL" id="CADCTQ010000345">
    <property type="protein sequence ID" value="CAA9285725.1"/>
    <property type="molecule type" value="Genomic_DNA"/>
</dbReference>
<feature type="coiled-coil region" evidence="1">
    <location>
        <begin position="167"/>
        <end position="196"/>
    </location>
</feature>
<keyword evidence="2" id="KW-1133">Transmembrane helix</keyword>
<dbReference type="PANTHER" id="PTHR34220:SF7">
    <property type="entry name" value="SENSOR HISTIDINE KINASE YPDA"/>
    <property type="match status" value="1"/>
</dbReference>
<name>A0A6J4JS06_9SPHI</name>
<proteinExistence type="predicted"/>
<feature type="transmembrane region" description="Helical" evidence="2">
    <location>
        <begin position="83"/>
        <end position="105"/>
    </location>
</feature>
<keyword evidence="1" id="KW-0175">Coiled coil</keyword>
<evidence type="ECO:0000256" key="2">
    <source>
        <dbReference type="SAM" id="Phobius"/>
    </source>
</evidence>
<dbReference type="Pfam" id="PF06580">
    <property type="entry name" value="His_kinase"/>
    <property type="match status" value="1"/>
</dbReference>
<dbReference type="InterPro" id="IPR036890">
    <property type="entry name" value="HATPase_C_sf"/>
</dbReference>
<dbReference type="InterPro" id="IPR050640">
    <property type="entry name" value="Bact_2-comp_sensor_kinase"/>
</dbReference>
<reference evidence="4" key="1">
    <citation type="submission" date="2020-02" db="EMBL/GenBank/DDBJ databases">
        <authorList>
            <person name="Meier V. D."/>
        </authorList>
    </citation>
    <scope>NUCLEOTIDE SEQUENCE</scope>
    <source>
        <strain evidence="4">AVDCRST_MAG56</strain>
    </source>
</reference>
<keyword evidence="2" id="KW-0812">Transmembrane</keyword>
<evidence type="ECO:0000313" key="4">
    <source>
        <dbReference type="EMBL" id="CAA9285725.1"/>
    </source>
</evidence>
<accession>A0A6J4JS06</accession>
<dbReference type="GO" id="GO:0000155">
    <property type="term" value="F:phosphorelay sensor kinase activity"/>
    <property type="evidence" value="ECO:0007669"/>
    <property type="project" value="InterPro"/>
</dbReference>
<evidence type="ECO:0000259" key="3">
    <source>
        <dbReference type="Pfam" id="PF06580"/>
    </source>
</evidence>